<feature type="repeat" description="ANK" evidence="3">
    <location>
        <begin position="178"/>
        <end position="210"/>
    </location>
</feature>
<feature type="repeat" description="ANK" evidence="3">
    <location>
        <begin position="111"/>
        <end position="143"/>
    </location>
</feature>
<dbReference type="SUPFAM" id="SSF48403">
    <property type="entry name" value="Ankyrin repeat"/>
    <property type="match status" value="1"/>
</dbReference>
<dbReference type="Gene3D" id="1.25.40.20">
    <property type="entry name" value="Ankyrin repeat-containing domain"/>
    <property type="match status" value="1"/>
</dbReference>
<dbReference type="PANTHER" id="PTHR46680:SF2">
    <property type="entry name" value="NF-KAPPA-B INHIBITOR ZETA"/>
    <property type="match status" value="1"/>
</dbReference>
<dbReference type="GO" id="GO:0045944">
    <property type="term" value="P:positive regulation of transcription by RNA polymerase II"/>
    <property type="evidence" value="ECO:0007669"/>
    <property type="project" value="Ensembl"/>
</dbReference>
<dbReference type="GO" id="GO:0030330">
    <property type="term" value="P:DNA damage response, signal transduction by p53 class mediator"/>
    <property type="evidence" value="ECO:0007669"/>
    <property type="project" value="Ensembl"/>
</dbReference>
<sequence length="342" mass="36477">MVCLPPSRPLHIAVAQGNLPVARRLVLLFLQGRHDLDTFNNLRQTPLHLAVITAQPVLVKLLLVHGSSPMVLDRHGQTALHLACEHGSPQCLRELLDGSSTPLELEARNYEGLTPLHVAVSTSNHATVLSLLEHGADIDAVDIKSGRSPLLHTVENNNLAMVELLLQRGASVNAQSYGGNTALHAASGRGLLEAVRLLVRSGADGALKNYHNDTPLMVAKNKRVIDILRGKASRVPPPPDSIREGSSPATSTASSPGIQPTPNGEIPQSLPFSSLSGPWGAFPRVPAWHSTRQVHPSLLTLFLLPSRSVLCLAPSYPQPCPDPQSPSSCIISCLGQSETRGP</sequence>
<dbReference type="PRINTS" id="PR01415">
    <property type="entry name" value="ANKYRIN"/>
</dbReference>
<dbReference type="GO" id="GO:0009615">
    <property type="term" value="P:response to virus"/>
    <property type="evidence" value="ECO:0007669"/>
    <property type="project" value="Ensembl"/>
</dbReference>
<gene>
    <name evidence="5" type="primary">BCL3</name>
</gene>
<dbReference type="Proteomes" id="UP000694392">
    <property type="component" value="Unplaced"/>
</dbReference>
<dbReference type="GO" id="GO:0045727">
    <property type="term" value="P:positive regulation of translation"/>
    <property type="evidence" value="ECO:0007669"/>
    <property type="project" value="Ensembl"/>
</dbReference>
<dbReference type="GO" id="GO:0007249">
    <property type="term" value="P:canonical NF-kappaB signal transduction"/>
    <property type="evidence" value="ECO:0007669"/>
    <property type="project" value="Ensembl"/>
</dbReference>
<evidence type="ECO:0000256" key="3">
    <source>
        <dbReference type="PROSITE-ProRule" id="PRU00023"/>
    </source>
</evidence>
<dbReference type="GO" id="GO:0042771">
    <property type="term" value="P:intrinsic apoptotic signaling pathway in response to DNA damage by p53 class mediator"/>
    <property type="evidence" value="ECO:0007669"/>
    <property type="project" value="Ensembl"/>
</dbReference>
<keyword evidence="6" id="KW-1185">Reference proteome</keyword>
<feature type="compositionally biased region" description="Low complexity" evidence="4">
    <location>
        <begin position="245"/>
        <end position="257"/>
    </location>
</feature>
<dbReference type="GO" id="GO:0032733">
    <property type="term" value="P:positive regulation of interleukin-10 production"/>
    <property type="evidence" value="ECO:0007669"/>
    <property type="project" value="Ensembl"/>
</dbReference>
<evidence type="ECO:0000256" key="2">
    <source>
        <dbReference type="ARBA" id="ARBA00023043"/>
    </source>
</evidence>
<dbReference type="GO" id="GO:1901222">
    <property type="term" value="P:regulation of non-canonical NF-kappaB signal transduction"/>
    <property type="evidence" value="ECO:0007669"/>
    <property type="project" value="Ensembl"/>
</dbReference>
<dbReference type="GO" id="GO:0006606">
    <property type="term" value="P:protein import into nucleus"/>
    <property type="evidence" value="ECO:0007669"/>
    <property type="project" value="Ensembl"/>
</dbReference>
<evidence type="ECO:0000313" key="5">
    <source>
        <dbReference type="Ensembl" id="ENSSPUP00000022048.1"/>
    </source>
</evidence>
<protein>
    <submittedName>
        <fullName evidence="5">BCL3 transcription coactivator</fullName>
    </submittedName>
</protein>
<dbReference type="GO" id="GO:0002268">
    <property type="term" value="P:follicular dendritic cell differentiation"/>
    <property type="evidence" value="ECO:0007669"/>
    <property type="project" value="Ensembl"/>
</dbReference>
<dbReference type="PROSITE" id="PS50297">
    <property type="entry name" value="ANK_REP_REGION"/>
    <property type="match status" value="4"/>
</dbReference>
<evidence type="ECO:0000256" key="1">
    <source>
        <dbReference type="ARBA" id="ARBA00022737"/>
    </source>
</evidence>
<dbReference type="Pfam" id="PF12796">
    <property type="entry name" value="Ank_2"/>
    <property type="match status" value="2"/>
</dbReference>
<feature type="repeat" description="ANK" evidence="3">
    <location>
        <begin position="145"/>
        <end position="177"/>
    </location>
</feature>
<proteinExistence type="predicted"/>
<dbReference type="SMART" id="SM00248">
    <property type="entry name" value="ANK"/>
    <property type="match status" value="5"/>
</dbReference>
<dbReference type="GO" id="GO:0042742">
    <property type="term" value="P:defense response to bacterium"/>
    <property type="evidence" value="ECO:0007669"/>
    <property type="project" value="Ensembl"/>
</dbReference>
<dbReference type="GO" id="GO:0036064">
    <property type="term" value="C:ciliary basal body"/>
    <property type="evidence" value="ECO:0007669"/>
    <property type="project" value="Ensembl"/>
</dbReference>
<dbReference type="GO" id="GO:0045064">
    <property type="term" value="P:T-helper 2 cell differentiation"/>
    <property type="evidence" value="ECO:0007669"/>
    <property type="project" value="Ensembl"/>
</dbReference>
<dbReference type="PANTHER" id="PTHR46680">
    <property type="entry name" value="NF-KAPPA-B INHIBITOR ALPHA"/>
    <property type="match status" value="1"/>
</dbReference>
<dbReference type="GO" id="GO:0010225">
    <property type="term" value="P:response to UV-C"/>
    <property type="evidence" value="ECO:0007669"/>
    <property type="project" value="Ensembl"/>
</dbReference>
<dbReference type="InterPro" id="IPR002110">
    <property type="entry name" value="Ankyrin_rpt"/>
</dbReference>
<keyword evidence="1" id="KW-0677">Repeat</keyword>
<dbReference type="GO" id="GO:0032996">
    <property type="term" value="C:Bcl3-Bcl10 complex"/>
    <property type="evidence" value="ECO:0007669"/>
    <property type="project" value="Ensembl"/>
</dbReference>
<dbReference type="GO" id="GO:0032729">
    <property type="term" value="P:positive regulation of type II interferon production"/>
    <property type="evidence" value="ECO:0007669"/>
    <property type="project" value="Ensembl"/>
</dbReference>
<dbReference type="GO" id="GO:0042826">
    <property type="term" value="F:histone deacetylase binding"/>
    <property type="evidence" value="ECO:0007669"/>
    <property type="project" value="Ensembl"/>
</dbReference>
<dbReference type="GO" id="GO:0032717">
    <property type="term" value="P:negative regulation of interleukin-8 production"/>
    <property type="evidence" value="ECO:0007669"/>
    <property type="project" value="Ensembl"/>
</dbReference>
<dbReference type="GO" id="GO:0048536">
    <property type="term" value="P:spleen development"/>
    <property type="evidence" value="ECO:0007669"/>
    <property type="project" value="Ensembl"/>
</dbReference>
<accession>A0A8D0HMM1</accession>
<dbReference type="GO" id="GO:0030496">
    <property type="term" value="C:midbody"/>
    <property type="evidence" value="ECO:0007669"/>
    <property type="project" value="Ensembl"/>
</dbReference>
<dbReference type="GO" id="GO:0070233">
    <property type="term" value="P:negative regulation of T cell apoptotic process"/>
    <property type="evidence" value="ECO:0007669"/>
    <property type="project" value="Ensembl"/>
</dbReference>
<name>A0A8D0HMM1_SPHPU</name>
<dbReference type="GO" id="GO:0019730">
    <property type="term" value="P:antimicrobial humoral response"/>
    <property type="evidence" value="ECO:0007669"/>
    <property type="project" value="Ensembl"/>
</dbReference>
<dbReference type="GO" id="GO:0030198">
    <property type="term" value="P:extracellular matrix organization"/>
    <property type="evidence" value="ECO:0007669"/>
    <property type="project" value="Ensembl"/>
</dbReference>
<reference evidence="5" key="2">
    <citation type="submission" date="2025-09" db="UniProtKB">
        <authorList>
            <consortium name="Ensembl"/>
        </authorList>
    </citation>
    <scope>IDENTIFICATION</scope>
</reference>
<dbReference type="GO" id="GO:0005829">
    <property type="term" value="C:cytosol"/>
    <property type="evidence" value="ECO:0007669"/>
    <property type="project" value="Ensembl"/>
</dbReference>
<dbReference type="Ensembl" id="ENSSPUT00000023494.1">
    <property type="protein sequence ID" value="ENSSPUP00000022048.1"/>
    <property type="gene ID" value="ENSSPUG00000016924.1"/>
</dbReference>
<dbReference type="InterPro" id="IPR051070">
    <property type="entry name" value="NF-kappa-B_inhibitor"/>
</dbReference>
<evidence type="ECO:0000313" key="6">
    <source>
        <dbReference type="Proteomes" id="UP000694392"/>
    </source>
</evidence>
<dbReference type="GO" id="GO:0005654">
    <property type="term" value="C:nucleoplasm"/>
    <property type="evidence" value="ECO:0007669"/>
    <property type="project" value="Ensembl"/>
</dbReference>
<keyword evidence="2 3" id="KW-0040">ANK repeat</keyword>
<organism evidence="5 6">
    <name type="scientific">Sphenodon punctatus</name>
    <name type="common">Tuatara</name>
    <name type="synonym">Hatteria punctata</name>
    <dbReference type="NCBI Taxonomy" id="8508"/>
    <lineage>
        <taxon>Eukaryota</taxon>
        <taxon>Metazoa</taxon>
        <taxon>Chordata</taxon>
        <taxon>Craniata</taxon>
        <taxon>Vertebrata</taxon>
        <taxon>Euteleostomi</taxon>
        <taxon>Lepidosauria</taxon>
        <taxon>Sphenodontia</taxon>
        <taxon>Sphenodontidae</taxon>
        <taxon>Sphenodon</taxon>
    </lineage>
</organism>
<dbReference type="GO" id="GO:0003714">
    <property type="term" value="F:transcription corepressor activity"/>
    <property type="evidence" value="ECO:0007669"/>
    <property type="project" value="Ensembl"/>
</dbReference>
<dbReference type="PROSITE" id="PS50088">
    <property type="entry name" value="ANK_REPEAT"/>
    <property type="match status" value="5"/>
</dbReference>
<feature type="region of interest" description="Disordered" evidence="4">
    <location>
        <begin position="229"/>
        <end position="270"/>
    </location>
</feature>
<feature type="repeat" description="ANK" evidence="3">
    <location>
        <begin position="75"/>
        <end position="97"/>
    </location>
</feature>
<dbReference type="GO" id="GO:0042088">
    <property type="term" value="P:T-helper 1 type immune response"/>
    <property type="evidence" value="ECO:0007669"/>
    <property type="project" value="Ensembl"/>
</dbReference>
<dbReference type="GO" id="GO:0046426">
    <property type="term" value="P:negative regulation of receptor signaling pathway via JAK-STAT"/>
    <property type="evidence" value="ECO:0007669"/>
    <property type="project" value="Ensembl"/>
</dbReference>
<dbReference type="GO" id="GO:0070231">
    <property type="term" value="P:T cell apoptotic process"/>
    <property type="evidence" value="ECO:0007669"/>
    <property type="project" value="Ensembl"/>
</dbReference>
<dbReference type="InterPro" id="IPR036770">
    <property type="entry name" value="Ankyrin_rpt-contain_sf"/>
</dbReference>
<evidence type="ECO:0000256" key="4">
    <source>
        <dbReference type="SAM" id="MobiDB-lite"/>
    </source>
</evidence>
<feature type="repeat" description="ANK" evidence="3">
    <location>
        <begin position="42"/>
        <end position="74"/>
    </location>
</feature>
<dbReference type="GO" id="GO:0002455">
    <property type="term" value="P:humoral immune response mediated by circulating immunoglobulin"/>
    <property type="evidence" value="ECO:0007669"/>
    <property type="project" value="Ensembl"/>
</dbReference>
<dbReference type="GO" id="GO:0051059">
    <property type="term" value="F:NF-kappaB binding"/>
    <property type="evidence" value="ECO:0007669"/>
    <property type="project" value="TreeGrafter"/>
</dbReference>
<dbReference type="AlphaFoldDB" id="A0A8D0HMM1"/>
<dbReference type="OMA" id="PMAMANR"/>
<dbReference type="GO" id="GO:0003713">
    <property type="term" value="F:transcription coactivator activity"/>
    <property type="evidence" value="ECO:0007669"/>
    <property type="project" value="Ensembl"/>
</dbReference>
<dbReference type="GO" id="GO:0032720">
    <property type="term" value="P:negative regulation of tumor necrosis factor production"/>
    <property type="evidence" value="ECO:0007669"/>
    <property type="project" value="Ensembl"/>
</dbReference>
<dbReference type="GO" id="GO:0071356">
    <property type="term" value="P:cellular response to tumor necrosis factor"/>
    <property type="evidence" value="ECO:0007669"/>
    <property type="project" value="TreeGrafter"/>
</dbReference>
<dbReference type="GO" id="GO:0033257">
    <property type="term" value="C:Bcl3/NF-kappaB2 complex"/>
    <property type="evidence" value="ECO:0007669"/>
    <property type="project" value="Ensembl"/>
</dbReference>
<reference evidence="5" key="1">
    <citation type="submission" date="2025-08" db="UniProtKB">
        <authorList>
            <consortium name="Ensembl"/>
        </authorList>
    </citation>
    <scope>IDENTIFICATION</scope>
</reference>
<dbReference type="GeneTree" id="ENSGT00940000161392"/>
<dbReference type="GO" id="GO:0042832">
    <property type="term" value="P:defense response to protozoan"/>
    <property type="evidence" value="ECO:0007669"/>
    <property type="project" value="Ensembl"/>
</dbReference>